<dbReference type="Pfam" id="PF00109">
    <property type="entry name" value="ketoacyl-synt"/>
    <property type="match status" value="1"/>
</dbReference>
<keyword evidence="1" id="KW-0596">Phosphopantetheine</keyword>
<evidence type="ECO:0000256" key="4">
    <source>
        <dbReference type="PROSITE-ProRule" id="PRU01363"/>
    </source>
</evidence>
<dbReference type="InterPro" id="IPR016036">
    <property type="entry name" value="Malonyl_transacylase_ACP-bd"/>
</dbReference>
<dbReference type="InterPro" id="IPR049551">
    <property type="entry name" value="PKS_DH_C"/>
</dbReference>
<dbReference type="Pfam" id="PF02801">
    <property type="entry name" value="Ketoacyl-synt_C"/>
    <property type="match status" value="1"/>
</dbReference>
<sequence>MAPSSPASQKVPVETHQLFLFGDLSFTHFEQPLRRLLHCKSNAVLCSFFDRTSQSIRQHLGTLPLEQQTLFPRFTTLLDLVSRYGQREGTPILKFFLLTVYQIASLIELYTVSQYSLPVTDTYTIGPCAGGFAAAVFSCFRNVDHLVTCGSASTLAAFETALLSYVMGKKLSLKPTDGNNEESWSATVTADREVDLEKILHQDAESKVSSRLWVSSITSPRSGTISGLPSLLQDFTASNSSTFRYRYLEIQSPYHASHLFSSNRAQKIVQLVLGGSSPYFAALRPQIPFVSCATGQVANVPDFQHLLQLVVDDALRSPIRWDAAISSYSTLLKHILVKECKIINFSSGAATMISSRLTNDLGIQVQVIEASMTTKHHQQPSFGTGRFDQSKIAIVGYSGRFPSAASNDAFWELLKAGRDVHQEIPPSRFNWETHYDPSGKRKNTSRVKYGCFIDEPGLFDARFFKMSPKEAENTDPAQRLAITTAYEAMEMAGMVPNRTPSTQSDRIGVFFGTTSDDWREVNSGQDVGTYFIPGGNRAFVPGRISYFFGFSGPSISIDTACSSSFAAIQTACGYLWRGECDTTVAGGTNVLTNPDNFAGLDRGHFLSTTGNCNAFDDDASGYCRSEAVATVILKRLEDAVADHDPIFGVIAGTNTNHCGNADSITRPHEGDQASVFNSIIRHANIDPLDVSYVEMHGTGTQAGDATEMNSVLSVFAKDYQRIQGPKDRPLFLGSAKANIGHAESASGVSSLIKVLLMMKHNEIPLHCGIKTKINHNYPLDLAERGVHIASRTVPWLRGDSNSNKRVTFLNNFSAAGGNTAILLEDAPALTSNANISVDQRSTHVVTISGKSPDSLLSNMDAIASFLENKGSNISLPALAYTTTARRMHYNYRFAARGSDIMSIFSALKAGIQELGAKRCSLKPVPILKRPNPSTIFVFSGQGTLYSELAKSLFTTNVFFQESLLHLSTLAQAQGFPDFLGIIDGTLDSNVAGAVATQLALVCVQIGLTDLWNSWGISPTAAIGHSLGEYAAFYAAGVLSAADTIYLVGTRAWLLEKHCTPGTHSMLAIQGSLEAVSQLLQDSDKKRNCEIACVNSPKAHVVAGPKDCISRVAAAASASGIQNTILDIPFAFHSTQIKPILNAFEQAATQAVVFRPSRIPYLSPLQARAIPAGDGFTLNASYLTAACRAKVDFVGALRTIIASPHLNLGSLETVQWLEIGSHPICCDMVKGTFEPKSVHTHATLRRGVDAYKIITATAQQLYLSGINMEWNEYHRDFAASQEVLQLPSYRWDLKNYWIQYRNDFCLTKGDGPGLPASVQKNDRPANAPKYISPCAQRVVEEQHGADESSILVESDIFDGRLIPILQGHRVNGAALCPSSMYADVALTMAEYLLRQSPESDQARDPGFEIVNTKIDNPLIAHPSETTHRIGIKALARWRAGVIQIAIFSLKEEYEPSKMHATLDVQIAPKQDWISAWNRTAHLINARIDSLHHSVYDSKGNSECNRMKRRLVYRLFSALVQYKDEYQGMSEVIINSEHLEATAEVNFQVGKSDFHLDPRWIDSLGQVAGFIMNANDTLDLRDRVFINHGWQRIRFAEKLDATKTYRAYNRMHLIEKESYAGDTYILDGDRIVAVYEGVRFKGIPRQLLDRILPPASNLGSSTKNQAKNSGPHPSNHLYPTPALLDSTSERAPEAPRSIRTSVPSAGPFEKMLSIIVQEVGVDPRELTATMDFAELGVDSLLSLTIIAKARDELGLELSSSLFVECATVQDLQMFLKGLEQRDLASTSQPGSCASSTYGSDSGPSSSSTPLTIPTTPRKSFELSGSQERLSTRLRVAAVLQKIVAEETGIPDVQPSASLAEIGVDSLLGLTMSSRLQEELGITVTSSIFLEHETLQSLEKALCDAAGSRDAEHKGQAGAGATAQTRAKHADHADAAVAARPSIVDSATMRVGEHLQSLSSLPSATSVLLSGSPHQAKQALFLFPDGSGSASSYIALAEAMNSKDVAVYGLNCPWRKTAAEMIRLGIDMGAMIDRYIVEVERLVQELPRGLSISVGGWSAGGILAAEAATYLMQRTRLHVHSLVLLDSPNPIGLQNPPARMYDFFDSLGIFGYGGRTPTWLRAHFDAFLRILDKYEPRPLLQAPKALIIYARDGVSKGIAGPRMQTFPDDPREMLWLLNDREDFSAEGWSTVLGGQKLRVAVMDDVNHFSLMDKGPGMVRMASIVGNFLAELPSFKG</sequence>
<feature type="compositionally biased region" description="Low complexity" evidence="5">
    <location>
        <begin position="1792"/>
        <end position="1814"/>
    </location>
</feature>
<dbReference type="SUPFAM" id="SSF52151">
    <property type="entry name" value="FabD/lysophospholipase-like"/>
    <property type="match status" value="1"/>
</dbReference>
<accession>A0A0D2H9N5</accession>
<evidence type="ECO:0000313" key="9">
    <source>
        <dbReference type="EMBL" id="KIW87580.1"/>
    </source>
</evidence>
<dbReference type="CDD" id="cd00833">
    <property type="entry name" value="PKS"/>
    <property type="match status" value="1"/>
</dbReference>
<dbReference type="GO" id="GO:0004312">
    <property type="term" value="F:fatty acid synthase activity"/>
    <property type="evidence" value="ECO:0007669"/>
    <property type="project" value="TreeGrafter"/>
</dbReference>
<dbReference type="NCBIfam" id="TIGR04532">
    <property type="entry name" value="PT_fungal_PKS"/>
    <property type="match status" value="1"/>
</dbReference>
<dbReference type="SMART" id="SM00827">
    <property type="entry name" value="PKS_AT"/>
    <property type="match status" value="1"/>
</dbReference>
<dbReference type="InterPro" id="IPR049900">
    <property type="entry name" value="PKS_mFAS_DH"/>
</dbReference>
<feature type="active site" description="Proton acceptor; for dehydratase activity" evidence="4">
    <location>
        <position position="1367"/>
    </location>
</feature>
<dbReference type="FunFam" id="3.10.129.110:FF:000001">
    <property type="entry name" value="Sterigmatocystin biosynthesis polyketide synthase"/>
    <property type="match status" value="1"/>
</dbReference>
<dbReference type="PROSITE" id="PS50075">
    <property type="entry name" value="CARRIER"/>
    <property type="match status" value="2"/>
</dbReference>
<reference evidence="9" key="1">
    <citation type="submission" date="2015-01" db="EMBL/GenBank/DDBJ databases">
        <title>The Genome Sequence of Cladophialophora bantiana CBS 173.52.</title>
        <authorList>
            <consortium name="The Broad Institute Genomics Platform"/>
            <person name="Cuomo C."/>
            <person name="de Hoog S."/>
            <person name="Gorbushina A."/>
            <person name="Stielow B."/>
            <person name="Teixiera M."/>
            <person name="Abouelleil A."/>
            <person name="Chapman S.B."/>
            <person name="Priest M."/>
            <person name="Young S.K."/>
            <person name="Wortman J."/>
            <person name="Nusbaum C."/>
            <person name="Birren B."/>
        </authorList>
    </citation>
    <scope>NUCLEOTIDE SEQUENCE [LARGE SCALE GENOMIC DNA]</scope>
    <source>
        <strain evidence="9">CBS 173.52</strain>
    </source>
</reference>
<keyword evidence="2" id="KW-0597">Phosphoprotein</keyword>
<dbReference type="Gene3D" id="3.40.50.1820">
    <property type="entry name" value="alpha/beta hydrolase"/>
    <property type="match status" value="1"/>
</dbReference>
<dbReference type="SMART" id="SM00825">
    <property type="entry name" value="PKS_KS"/>
    <property type="match status" value="1"/>
</dbReference>
<dbReference type="InterPro" id="IPR014043">
    <property type="entry name" value="Acyl_transferase_dom"/>
</dbReference>
<dbReference type="InterPro" id="IPR029058">
    <property type="entry name" value="AB_hydrolase_fold"/>
</dbReference>
<dbReference type="Gene3D" id="3.40.366.10">
    <property type="entry name" value="Malonyl-Coenzyme A Acyl Carrier Protein, domain 2"/>
    <property type="match status" value="2"/>
</dbReference>
<dbReference type="InterPro" id="IPR018201">
    <property type="entry name" value="Ketoacyl_synth_AS"/>
</dbReference>
<dbReference type="GO" id="GO:0006633">
    <property type="term" value="P:fatty acid biosynthetic process"/>
    <property type="evidence" value="ECO:0007669"/>
    <property type="project" value="InterPro"/>
</dbReference>
<dbReference type="GO" id="GO:0044550">
    <property type="term" value="P:secondary metabolite biosynthetic process"/>
    <property type="evidence" value="ECO:0007669"/>
    <property type="project" value="UniProtKB-ARBA"/>
</dbReference>
<dbReference type="Gene3D" id="3.40.47.10">
    <property type="match status" value="1"/>
</dbReference>
<dbReference type="Gene3D" id="3.10.129.110">
    <property type="entry name" value="Polyketide synthase dehydratase"/>
    <property type="match status" value="1"/>
</dbReference>
<dbReference type="Pfam" id="PF00975">
    <property type="entry name" value="Thioesterase"/>
    <property type="match status" value="1"/>
</dbReference>
<dbReference type="InterPro" id="IPR016039">
    <property type="entry name" value="Thiolase-like"/>
</dbReference>
<dbReference type="GO" id="GO:0004315">
    <property type="term" value="F:3-oxoacyl-[acyl-carrier-protein] synthase activity"/>
    <property type="evidence" value="ECO:0007669"/>
    <property type="project" value="InterPro"/>
</dbReference>
<evidence type="ECO:0000256" key="1">
    <source>
        <dbReference type="ARBA" id="ARBA00022450"/>
    </source>
</evidence>
<dbReference type="Gene3D" id="3.30.70.3290">
    <property type="match status" value="1"/>
</dbReference>
<evidence type="ECO:0000256" key="2">
    <source>
        <dbReference type="ARBA" id="ARBA00022553"/>
    </source>
</evidence>
<feature type="region of interest" description="Disordered" evidence="5">
    <location>
        <begin position="1652"/>
        <end position="1700"/>
    </location>
</feature>
<dbReference type="GO" id="GO:0031177">
    <property type="term" value="F:phosphopantetheine binding"/>
    <property type="evidence" value="ECO:0007669"/>
    <property type="project" value="InterPro"/>
</dbReference>
<feature type="domain" description="Carrier" evidence="6">
    <location>
        <begin position="1701"/>
        <end position="1777"/>
    </location>
</feature>
<dbReference type="PANTHER" id="PTHR43775:SF45">
    <property type="entry name" value="CONIDIAL PIGMENT POLYKETIDE SYNTHASE ALB1"/>
    <property type="match status" value="1"/>
</dbReference>
<dbReference type="Pfam" id="PF16073">
    <property type="entry name" value="SAT"/>
    <property type="match status" value="1"/>
</dbReference>
<dbReference type="OrthoDB" id="329835at2759"/>
<gene>
    <name evidence="9" type="ORF">Z519_11905</name>
</gene>
<dbReference type="FunFam" id="1.10.1200.10:FF:000011">
    <property type="entry name" value="Sterigmatocystin biosynthesis polyketide synthase"/>
    <property type="match status" value="1"/>
</dbReference>
<dbReference type="SUPFAM" id="SSF55048">
    <property type="entry name" value="Probable ACP-binding domain of malonyl-CoA ACP transacylase"/>
    <property type="match status" value="1"/>
</dbReference>
<evidence type="ECO:0000313" key="10">
    <source>
        <dbReference type="Proteomes" id="UP000053789"/>
    </source>
</evidence>
<evidence type="ECO:0000256" key="5">
    <source>
        <dbReference type="SAM" id="MobiDB-lite"/>
    </source>
</evidence>
<dbReference type="InterPro" id="IPR050091">
    <property type="entry name" value="PKS_NRPS_Biosynth_Enz"/>
</dbReference>
<dbReference type="InterPro" id="IPR016035">
    <property type="entry name" value="Acyl_Trfase/lysoPLipase"/>
</dbReference>
<dbReference type="InterPro" id="IPR001227">
    <property type="entry name" value="Ac_transferase_dom_sf"/>
</dbReference>
<dbReference type="VEuPathDB" id="FungiDB:Z519_11905"/>
<feature type="compositionally biased region" description="Polar residues" evidence="5">
    <location>
        <begin position="1655"/>
        <end position="1670"/>
    </location>
</feature>
<dbReference type="Pfam" id="PF00550">
    <property type="entry name" value="PP-binding"/>
    <property type="match status" value="2"/>
</dbReference>
<dbReference type="RefSeq" id="XP_016614249.1">
    <property type="nucleotide sequence ID" value="XM_016769613.1"/>
</dbReference>
<keyword evidence="3" id="KW-0808">Transferase</keyword>
<dbReference type="InterPro" id="IPR036736">
    <property type="entry name" value="ACP-like_sf"/>
</dbReference>
<evidence type="ECO:0000259" key="7">
    <source>
        <dbReference type="PROSITE" id="PS52004"/>
    </source>
</evidence>
<evidence type="ECO:0000256" key="3">
    <source>
        <dbReference type="ARBA" id="ARBA00022679"/>
    </source>
</evidence>
<dbReference type="PROSITE" id="PS52004">
    <property type="entry name" value="KS3_2"/>
    <property type="match status" value="1"/>
</dbReference>
<dbReference type="InterPro" id="IPR020841">
    <property type="entry name" value="PKS_Beta-ketoAc_synthase_dom"/>
</dbReference>
<dbReference type="InterPro" id="IPR009081">
    <property type="entry name" value="PP-bd_ACP"/>
</dbReference>
<dbReference type="SUPFAM" id="SSF53474">
    <property type="entry name" value="alpha/beta-Hydrolases"/>
    <property type="match status" value="1"/>
</dbReference>
<feature type="region of interest" description="Disordered" evidence="5">
    <location>
        <begin position="1783"/>
        <end position="1823"/>
    </location>
</feature>
<feature type="region of interest" description="C-terminal hotdog fold" evidence="4">
    <location>
        <begin position="1499"/>
        <end position="1647"/>
    </location>
</feature>
<feature type="region of interest" description="N-terminal hotdog fold" evidence="4">
    <location>
        <begin position="1335"/>
        <end position="1470"/>
    </location>
</feature>
<keyword evidence="10" id="KW-1185">Reference proteome</keyword>
<dbReference type="PANTHER" id="PTHR43775">
    <property type="entry name" value="FATTY ACID SYNTHASE"/>
    <property type="match status" value="1"/>
</dbReference>
<dbReference type="Pfam" id="PF22621">
    <property type="entry name" value="CurL-like_PKS_C"/>
    <property type="match status" value="1"/>
</dbReference>
<dbReference type="InterPro" id="IPR020806">
    <property type="entry name" value="PKS_PP-bd"/>
</dbReference>
<evidence type="ECO:0000259" key="8">
    <source>
        <dbReference type="PROSITE" id="PS52019"/>
    </source>
</evidence>
<dbReference type="InterPro" id="IPR030918">
    <property type="entry name" value="PT_fungal_PKS"/>
</dbReference>
<dbReference type="InterPro" id="IPR014031">
    <property type="entry name" value="Ketoacyl_synth_C"/>
</dbReference>
<proteinExistence type="predicted"/>
<dbReference type="InterPro" id="IPR001031">
    <property type="entry name" value="Thioesterase"/>
</dbReference>
<dbReference type="SUPFAM" id="SSF47336">
    <property type="entry name" value="ACP-like"/>
    <property type="match status" value="2"/>
</dbReference>
<dbReference type="SMART" id="SM00823">
    <property type="entry name" value="PKS_PP"/>
    <property type="match status" value="2"/>
</dbReference>
<dbReference type="EMBL" id="KN847003">
    <property type="protein sequence ID" value="KIW87580.1"/>
    <property type="molecule type" value="Genomic_DNA"/>
</dbReference>
<dbReference type="HOGENOM" id="CLU_000022_6_0_1"/>
<dbReference type="PROSITE" id="PS52019">
    <property type="entry name" value="PKS_MFAS_DH"/>
    <property type="match status" value="1"/>
</dbReference>
<dbReference type="GeneID" id="27704833"/>
<dbReference type="Proteomes" id="UP000053789">
    <property type="component" value="Unassembled WGS sequence"/>
</dbReference>
<dbReference type="InterPro" id="IPR006162">
    <property type="entry name" value="Ppantetheine_attach_site"/>
</dbReference>
<dbReference type="InterPro" id="IPR014030">
    <property type="entry name" value="Ketoacyl_synth_N"/>
</dbReference>
<dbReference type="Pfam" id="PF00698">
    <property type="entry name" value="Acyl_transf_1"/>
    <property type="match status" value="1"/>
</dbReference>
<dbReference type="Gene3D" id="1.10.1200.10">
    <property type="entry name" value="ACP-like"/>
    <property type="match status" value="2"/>
</dbReference>
<dbReference type="Pfam" id="PF14765">
    <property type="entry name" value="PS-DH"/>
    <property type="match status" value="1"/>
</dbReference>
<name>A0A0D2H9N5_CLAB1</name>
<dbReference type="InterPro" id="IPR032088">
    <property type="entry name" value="SAT"/>
</dbReference>
<dbReference type="PROSITE" id="PS00606">
    <property type="entry name" value="KS3_1"/>
    <property type="match status" value="1"/>
</dbReference>
<evidence type="ECO:0008006" key="11">
    <source>
        <dbReference type="Google" id="ProtNLM"/>
    </source>
</evidence>
<organism evidence="9 10">
    <name type="scientific">Cladophialophora bantiana (strain ATCC 10958 / CBS 173.52 / CDC B-1940 / NIH 8579)</name>
    <name type="common">Xylohypha bantiana</name>
    <dbReference type="NCBI Taxonomy" id="1442370"/>
    <lineage>
        <taxon>Eukaryota</taxon>
        <taxon>Fungi</taxon>
        <taxon>Dikarya</taxon>
        <taxon>Ascomycota</taxon>
        <taxon>Pezizomycotina</taxon>
        <taxon>Eurotiomycetes</taxon>
        <taxon>Chaetothyriomycetidae</taxon>
        <taxon>Chaetothyriales</taxon>
        <taxon>Herpotrichiellaceae</taxon>
        <taxon>Cladophialophora</taxon>
    </lineage>
</organism>
<feature type="domain" description="PKS/mFAS DH" evidence="8">
    <location>
        <begin position="1335"/>
        <end position="1647"/>
    </location>
</feature>
<feature type="domain" description="Ketosynthase family 3 (KS3)" evidence="7">
    <location>
        <begin position="389"/>
        <end position="825"/>
    </location>
</feature>
<protein>
    <recommendedName>
        <fullName evidence="11">Polyketide synthase</fullName>
    </recommendedName>
</protein>
<dbReference type="PROSITE" id="PS00012">
    <property type="entry name" value="PHOSPHOPANTETHEINE"/>
    <property type="match status" value="2"/>
</dbReference>
<evidence type="ECO:0000259" key="6">
    <source>
        <dbReference type="PROSITE" id="PS50075"/>
    </source>
</evidence>
<dbReference type="SUPFAM" id="SSF53901">
    <property type="entry name" value="Thiolase-like"/>
    <property type="match status" value="1"/>
</dbReference>
<dbReference type="InterPro" id="IPR042104">
    <property type="entry name" value="PKS_dehydratase_sf"/>
</dbReference>
<feature type="domain" description="Carrier" evidence="6">
    <location>
        <begin position="1828"/>
        <end position="1903"/>
    </location>
</feature>
<feature type="active site" description="Proton donor; for dehydratase activity" evidence="4">
    <location>
        <position position="1560"/>
    </location>
</feature>